<evidence type="ECO:0000313" key="11">
    <source>
        <dbReference type="EMBL" id="MBK9985350.1"/>
    </source>
</evidence>
<keyword evidence="8" id="KW-0902">Two-component regulatory system</keyword>
<keyword evidence="4" id="KW-0808">Transferase</keyword>
<dbReference type="GO" id="GO:0000155">
    <property type="term" value="F:phosphorelay sensor kinase activity"/>
    <property type="evidence" value="ECO:0007669"/>
    <property type="project" value="InterPro"/>
</dbReference>
<dbReference type="Gene3D" id="2.130.10.10">
    <property type="entry name" value="YVTN repeat-like/Quinoprotein amine dehydrogenase"/>
    <property type="match status" value="3"/>
</dbReference>
<dbReference type="InterPro" id="IPR036890">
    <property type="entry name" value="HATPase_C_sf"/>
</dbReference>
<dbReference type="Gene3D" id="1.20.5.1930">
    <property type="match status" value="1"/>
</dbReference>
<evidence type="ECO:0000256" key="8">
    <source>
        <dbReference type="ARBA" id="ARBA00023012"/>
    </source>
</evidence>
<evidence type="ECO:0000256" key="6">
    <source>
        <dbReference type="ARBA" id="ARBA00022777"/>
    </source>
</evidence>
<dbReference type="SUPFAM" id="SSF55874">
    <property type="entry name" value="ATPase domain of HSP90 chaperone/DNA topoisomerase II/histidine kinase"/>
    <property type="match status" value="1"/>
</dbReference>
<dbReference type="SUPFAM" id="SSF63829">
    <property type="entry name" value="Calcium-dependent phosphotriesterase"/>
    <property type="match status" value="1"/>
</dbReference>
<dbReference type="Gene3D" id="3.30.565.10">
    <property type="entry name" value="Histidine kinase-like ATPase, C-terminal domain"/>
    <property type="match status" value="1"/>
</dbReference>
<dbReference type="Gene3D" id="2.60.40.10">
    <property type="entry name" value="Immunoglobulins"/>
    <property type="match status" value="1"/>
</dbReference>
<dbReference type="GO" id="GO:0005524">
    <property type="term" value="F:ATP binding"/>
    <property type="evidence" value="ECO:0007669"/>
    <property type="project" value="UniProtKB-KW"/>
</dbReference>
<sequence>MLPHVGLAQSFPEEEDFVLYSVKDGLPDNAIRAIAQDNQGYIWVGTPSGLSCFDGMHFTNYYTSDDLSTSLPSDYIHNLTKRPDGKIYVGTFQGLSLLDPVKRSFTSVRVPGVDSIAKNANSFEFVSLLPNGDLVAGSNVGIFVFDQNLKLVFRYVHYKISDAGKVRMQFTISMLSLSDGNCLIEGAKGLWLYHTYEHRMEKLETSFMGIRVSYAMKPIGIKDIAMFYDPETSGDTFTIADIKKSTLGKTIIKKAGPLDYQWNVQYNLIYDSLFLITSHFEGLMLATLDINTLTFKINSPKRFLSYHFRSVFLDNEKRIWLGTQYGLLVQSFTRQHFLHYPLTSLKNEYGIQSYVRGITRIKNHFYVGVTDQGVWEFDTKFIHAKPTPSLGSKNIWNLCNWNTDTLYAGTQWGFIMSNQNTSHMNSQQIGPSGATFYQYQDRQGHIWAGFYGGVLRYDLHTGEKLMWTSKDSTYFFPYNDAWGITETDSGYIWTCGDGWHRWNPYTMVFDRSLARLPGTEDQAGNAYNVVSNGGEELIFSIFNNGIWKWKPGTKAEKLYIANRAFQYVEEIFPDPTPHCFWVVLKAGIGYLNVETGQYRFFNEISGLPAGEVIHGFFLDAKTDSMYIGMDNGILAFRRSDFAFSSKAPSVFITGLTLVNGGINPDITKAISLLASDRDFSIQFSCPEYEYASNIRYEYRLSDQIWTELGSTPSVQFANLGAGEYQFEVRASSPNGVIGNPATLLFSILPFYYETWWFTILILMAIAGVIFLWFRLRLTQLQKLEKMRQSIAADLHDEVGASLSSLQILAELAGRNKDPLQQNEVLSRLRTQTKKATASLREIVWNIHPKNDRLEMFVGELSRYAGEILEDAGISYSLHADPIDPDEKLAIASRQQLARVYKEILSNLIRHSKATNAEISFKKESNLLVICIRDNGRGFDPDTTERGNGLNNMADRMKMINGHINIQSAINAGTKITFSCKLY</sequence>
<name>A0A9D7SY15_9BACT</name>
<dbReference type="Proteomes" id="UP000808337">
    <property type="component" value="Unassembled WGS sequence"/>
</dbReference>
<dbReference type="GO" id="GO:0016020">
    <property type="term" value="C:membrane"/>
    <property type="evidence" value="ECO:0007669"/>
    <property type="project" value="InterPro"/>
</dbReference>
<dbReference type="EMBL" id="JADKGY010000035">
    <property type="protein sequence ID" value="MBK9985350.1"/>
    <property type="molecule type" value="Genomic_DNA"/>
</dbReference>
<dbReference type="InterPro" id="IPR005467">
    <property type="entry name" value="His_kinase_dom"/>
</dbReference>
<evidence type="ECO:0000256" key="9">
    <source>
        <dbReference type="SAM" id="Phobius"/>
    </source>
</evidence>
<keyword evidence="3" id="KW-0597">Phosphoprotein</keyword>
<keyword evidence="9" id="KW-0812">Transmembrane</keyword>
<dbReference type="Pfam" id="PF07494">
    <property type="entry name" value="Reg_prop"/>
    <property type="match status" value="1"/>
</dbReference>
<organism evidence="11 12">
    <name type="scientific">Candidatus Opimibacter skivensis</name>
    <dbReference type="NCBI Taxonomy" id="2982028"/>
    <lineage>
        <taxon>Bacteria</taxon>
        <taxon>Pseudomonadati</taxon>
        <taxon>Bacteroidota</taxon>
        <taxon>Saprospiria</taxon>
        <taxon>Saprospirales</taxon>
        <taxon>Saprospiraceae</taxon>
        <taxon>Candidatus Opimibacter</taxon>
    </lineage>
</organism>
<dbReference type="InterPro" id="IPR013783">
    <property type="entry name" value="Ig-like_fold"/>
</dbReference>
<comment type="catalytic activity">
    <reaction evidence="1">
        <text>ATP + protein L-histidine = ADP + protein N-phospho-L-histidine.</text>
        <dbReference type="EC" id="2.7.13.3"/>
    </reaction>
</comment>
<dbReference type="InterPro" id="IPR015943">
    <property type="entry name" value="WD40/YVTN_repeat-like_dom_sf"/>
</dbReference>
<accession>A0A9D7SY15</accession>
<protein>
    <recommendedName>
        <fullName evidence="2">histidine kinase</fullName>
        <ecNumber evidence="2">2.7.13.3</ecNumber>
    </recommendedName>
</protein>
<gene>
    <name evidence="11" type="ORF">IPP15_23925</name>
</gene>
<dbReference type="Pfam" id="PF07495">
    <property type="entry name" value="Y_Y_Y"/>
    <property type="match status" value="1"/>
</dbReference>
<evidence type="ECO:0000313" key="12">
    <source>
        <dbReference type="Proteomes" id="UP000808337"/>
    </source>
</evidence>
<dbReference type="SUPFAM" id="SSF101898">
    <property type="entry name" value="NHL repeat"/>
    <property type="match status" value="1"/>
</dbReference>
<feature type="domain" description="Histidine kinase" evidence="10">
    <location>
        <begin position="793"/>
        <end position="982"/>
    </location>
</feature>
<evidence type="ECO:0000256" key="5">
    <source>
        <dbReference type="ARBA" id="ARBA00022741"/>
    </source>
</evidence>
<dbReference type="GO" id="GO:0046983">
    <property type="term" value="F:protein dimerization activity"/>
    <property type="evidence" value="ECO:0007669"/>
    <property type="project" value="InterPro"/>
</dbReference>
<dbReference type="InterPro" id="IPR011712">
    <property type="entry name" value="Sig_transdc_His_kin_sub3_dim/P"/>
</dbReference>
<dbReference type="InterPro" id="IPR050482">
    <property type="entry name" value="Sensor_HK_TwoCompSys"/>
</dbReference>
<feature type="transmembrane region" description="Helical" evidence="9">
    <location>
        <begin position="755"/>
        <end position="777"/>
    </location>
</feature>
<evidence type="ECO:0000256" key="4">
    <source>
        <dbReference type="ARBA" id="ARBA00022679"/>
    </source>
</evidence>
<dbReference type="PROSITE" id="PS50109">
    <property type="entry name" value="HIS_KIN"/>
    <property type="match status" value="1"/>
</dbReference>
<evidence type="ECO:0000259" key="10">
    <source>
        <dbReference type="PROSITE" id="PS50109"/>
    </source>
</evidence>
<evidence type="ECO:0000256" key="1">
    <source>
        <dbReference type="ARBA" id="ARBA00000085"/>
    </source>
</evidence>
<proteinExistence type="predicted"/>
<comment type="caution">
    <text evidence="11">The sequence shown here is derived from an EMBL/GenBank/DDBJ whole genome shotgun (WGS) entry which is preliminary data.</text>
</comment>
<dbReference type="InterPro" id="IPR003594">
    <property type="entry name" value="HATPase_dom"/>
</dbReference>
<keyword evidence="9" id="KW-0472">Membrane</keyword>
<dbReference type="Pfam" id="PF02518">
    <property type="entry name" value="HATPase_c"/>
    <property type="match status" value="1"/>
</dbReference>
<dbReference type="AlphaFoldDB" id="A0A9D7SY15"/>
<dbReference type="InterPro" id="IPR011110">
    <property type="entry name" value="Reg_prop"/>
</dbReference>
<dbReference type="CDD" id="cd16917">
    <property type="entry name" value="HATPase_UhpB-NarQ-NarX-like"/>
    <property type="match status" value="1"/>
</dbReference>
<dbReference type="EC" id="2.7.13.3" evidence="2"/>
<dbReference type="Pfam" id="PF07730">
    <property type="entry name" value="HisKA_3"/>
    <property type="match status" value="1"/>
</dbReference>
<keyword evidence="7" id="KW-0067">ATP-binding</keyword>
<evidence type="ECO:0000256" key="7">
    <source>
        <dbReference type="ARBA" id="ARBA00022840"/>
    </source>
</evidence>
<evidence type="ECO:0000256" key="3">
    <source>
        <dbReference type="ARBA" id="ARBA00022553"/>
    </source>
</evidence>
<keyword evidence="6" id="KW-0418">Kinase</keyword>
<evidence type="ECO:0000256" key="2">
    <source>
        <dbReference type="ARBA" id="ARBA00012438"/>
    </source>
</evidence>
<keyword evidence="5" id="KW-0547">Nucleotide-binding</keyword>
<dbReference type="PANTHER" id="PTHR24421:SF10">
    <property type="entry name" value="NITRATE_NITRITE SENSOR PROTEIN NARQ"/>
    <property type="match status" value="1"/>
</dbReference>
<reference evidence="11 12" key="1">
    <citation type="submission" date="2020-10" db="EMBL/GenBank/DDBJ databases">
        <title>Connecting structure to function with the recovery of over 1000 high-quality activated sludge metagenome-assembled genomes encoding full-length rRNA genes using long-read sequencing.</title>
        <authorList>
            <person name="Singleton C.M."/>
            <person name="Petriglieri F."/>
            <person name="Kristensen J.M."/>
            <person name="Kirkegaard R.H."/>
            <person name="Michaelsen T.Y."/>
            <person name="Andersen M.H."/>
            <person name="Karst S.M."/>
            <person name="Dueholm M.S."/>
            <person name="Nielsen P.H."/>
            <person name="Albertsen M."/>
        </authorList>
    </citation>
    <scope>NUCLEOTIDE SEQUENCE [LARGE SCALE GENOMIC DNA]</scope>
    <source>
        <strain evidence="11">Ribe_18-Q3-R11-54_MAXAC.273</strain>
    </source>
</reference>
<dbReference type="PANTHER" id="PTHR24421">
    <property type="entry name" value="NITRATE/NITRITE SENSOR PROTEIN NARX-RELATED"/>
    <property type="match status" value="1"/>
</dbReference>
<dbReference type="InterPro" id="IPR011123">
    <property type="entry name" value="Y_Y_Y"/>
</dbReference>
<keyword evidence="9" id="KW-1133">Transmembrane helix</keyword>